<evidence type="ECO:0000256" key="2">
    <source>
        <dbReference type="SAM" id="MobiDB-lite"/>
    </source>
</evidence>
<evidence type="ECO:0000313" key="4">
    <source>
        <dbReference type="Proteomes" id="UP000094336"/>
    </source>
</evidence>
<gene>
    <name evidence="3" type="ORF">BABINDRAFT_6911</name>
</gene>
<keyword evidence="4" id="KW-1185">Reference proteome</keyword>
<dbReference type="GO" id="GO:0008017">
    <property type="term" value="F:microtubule binding"/>
    <property type="evidence" value="ECO:0007669"/>
    <property type="project" value="InterPro"/>
</dbReference>
<keyword evidence="1" id="KW-0175">Coiled coil</keyword>
<dbReference type="EMBL" id="KV454428">
    <property type="protein sequence ID" value="ODQ81069.1"/>
    <property type="molecule type" value="Genomic_DNA"/>
</dbReference>
<dbReference type="GO" id="GO:0005737">
    <property type="term" value="C:cytoplasm"/>
    <property type="evidence" value="ECO:0007669"/>
    <property type="project" value="TreeGrafter"/>
</dbReference>
<dbReference type="RefSeq" id="XP_018986397.1">
    <property type="nucleotide sequence ID" value="XM_019132531.1"/>
</dbReference>
<feature type="region of interest" description="Disordered" evidence="2">
    <location>
        <begin position="637"/>
        <end position="668"/>
    </location>
</feature>
<sequence length="871" mass="99889">MVYISGDPHTPPSTQKLVREEGVVSPLELLSSKLLQTLSHLSHVYHQIGYDKNSIRLHQENIFKDLHLMLKTHIDESEREKVTLQGECKWLKEQIKILLIICDDKRGDKTLNQNEQTNVFKVDCMALAEYKHITLLELKIQLNKCYFKVLLQFNELYLNLSNLNITAKRLLAQIHDPSYQFHHRELMGNMPSMEESQKFLQLYTSFKELYYALFDTGEDLMDQTCDQSEIFNQINSISTSPRRTLTQKRCSVNYSNSSLFQLESTDHPKTNLCQSSPDHPTIARLLDQSTDHPMVSGLFQCENPNTASDQIVMALQKLNFELIKLVKSANIIRLSQENIQTLEQEVKLLKHTLESRSQKLLGSLDTISEITSAMELSPSDLQSLLQSLLNGETLPEISCMRSLPVEHLRFTPLLEELVGVLNTRKNIIQKEKHDLLSQIHPLWQKLKQDQSYIQGFLERNTRANESTVKTLRNELDRLVALRAQYMKEFIEDVRVKIETTWGLLSYSPEEKAEWEYHNKSFECTEGVLETFEKYLQSLEHQYQKLKPLLLLIKQFEDLMNEKYQLEESSKDSSRLLSKGSSTILLTEERTRKKVARNLPRLIASLKEKLCNYKEETGKDFAHDGTSYLNTVLENTPQTRQMASRSLNITTPRPSSANRPMWGSSHTAPLSTIKKPVFQTTSAIRKPPTNSGPRINLSAVRQAFQPSMRKPLTKMSMNSPSVSPIRRGTGEKNRITSMLPSIKVTRRLEKENIDTGYKNTLHNIGEVAKNKMVLQPCPPPAIAKRSQLPVSDKDDSPFIDRQSNLNLYDSTYKSNGNKIQTSINNLADESVMSSDIGEADYETWKNEKLNNFTDELSPGCHFDSALIHQDVI</sequence>
<protein>
    <submittedName>
        <fullName evidence="3">Uncharacterized protein</fullName>
    </submittedName>
</protein>
<feature type="coiled-coil region" evidence="1">
    <location>
        <begin position="332"/>
        <end position="359"/>
    </location>
</feature>
<dbReference type="OrthoDB" id="642895at2759"/>
<dbReference type="Proteomes" id="UP000094336">
    <property type="component" value="Unassembled WGS sequence"/>
</dbReference>
<dbReference type="InterPro" id="IPR007145">
    <property type="entry name" value="MAP65_Ase1_PRC1"/>
</dbReference>
<reference evidence="4" key="1">
    <citation type="submission" date="2016-05" db="EMBL/GenBank/DDBJ databases">
        <title>Comparative genomics of biotechnologically important yeasts.</title>
        <authorList>
            <consortium name="DOE Joint Genome Institute"/>
            <person name="Riley R."/>
            <person name="Haridas S."/>
            <person name="Wolfe K.H."/>
            <person name="Lopes M.R."/>
            <person name="Hittinger C.T."/>
            <person name="Goker M."/>
            <person name="Salamov A."/>
            <person name="Wisecaver J."/>
            <person name="Long T.M."/>
            <person name="Aerts A.L."/>
            <person name="Barry K."/>
            <person name="Choi C."/>
            <person name="Clum A."/>
            <person name="Coughlan A.Y."/>
            <person name="Deshpande S."/>
            <person name="Douglass A.P."/>
            <person name="Hanson S.J."/>
            <person name="Klenk H.-P."/>
            <person name="Labutti K."/>
            <person name="Lapidus A."/>
            <person name="Lindquist E."/>
            <person name="Lipzen A."/>
            <person name="Meier-Kolthoff J.P."/>
            <person name="Ohm R.A."/>
            <person name="Otillar R.P."/>
            <person name="Pangilinan J."/>
            <person name="Peng Y."/>
            <person name="Rokas A."/>
            <person name="Rosa C.A."/>
            <person name="Scheuner C."/>
            <person name="Sibirny A.A."/>
            <person name="Slot J.C."/>
            <person name="Stielow J.B."/>
            <person name="Sun H."/>
            <person name="Kurtzman C.P."/>
            <person name="Blackwell M."/>
            <person name="Grigoriev I.V."/>
            <person name="Jeffries T.W."/>
        </authorList>
    </citation>
    <scope>NUCLEOTIDE SEQUENCE [LARGE SCALE GENOMIC DNA]</scope>
    <source>
        <strain evidence="4">NRRL Y-12698</strain>
    </source>
</reference>
<dbReference type="Pfam" id="PF03999">
    <property type="entry name" value="MAP65_ASE1"/>
    <property type="match status" value="1"/>
</dbReference>
<dbReference type="GeneID" id="30150384"/>
<dbReference type="AlphaFoldDB" id="A0A1E3QTS5"/>
<evidence type="ECO:0000256" key="1">
    <source>
        <dbReference type="SAM" id="Coils"/>
    </source>
</evidence>
<evidence type="ECO:0000313" key="3">
    <source>
        <dbReference type="EMBL" id="ODQ81069.1"/>
    </source>
</evidence>
<name>A0A1E3QTS5_9ASCO</name>
<dbReference type="GO" id="GO:0051256">
    <property type="term" value="P:mitotic spindle midzone assembly"/>
    <property type="evidence" value="ECO:0007669"/>
    <property type="project" value="TreeGrafter"/>
</dbReference>
<dbReference type="PANTHER" id="PTHR19321:SF41">
    <property type="entry name" value="FASCETTO-RELATED"/>
    <property type="match status" value="1"/>
</dbReference>
<dbReference type="PANTHER" id="PTHR19321">
    <property type="entry name" value="PROTEIN REGULATOR OF CYTOKINESIS 1 PRC1-RELATED"/>
    <property type="match status" value="1"/>
</dbReference>
<organism evidence="3 4">
    <name type="scientific">Babjeviella inositovora NRRL Y-12698</name>
    <dbReference type="NCBI Taxonomy" id="984486"/>
    <lineage>
        <taxon>Eukaryota</taxon>
        <taxon>Fungi</taxon>
        <taxon>Dikarya</taxon>
        <taxon>Ascomycota</taxon>
        <taxon>Saccharomycotina</taxon>
        <taxon>Pichiomycetes</taxon>
        <taxon>Serinales incertae sedis</taxon>
        <taxon>Babjeviella</taxon>
    </lineage>
</organism>
<proteinExistence type="predicted"/>
<dbReference type="Gene3D" id="1.20.58.1520">
    <property type="match status" value="1"/>
</dbReference>
<dbReference type="GO" id="GO:1990023">
    <property type="term" value="C:mitotic spindle midzone"/>
    <property type="evidence" value="ECO:0007669"/>
    <property type="project" value="TreeGrafter"/>
</dbReference>
<accession>A0A1E3QTS5</accession>
<dbReference type="STRING" id="984486.A0A1E3QTS5"/>